<dbReference type="GO" id="GO:0008168">
    <property type="term" value="F:methyltransferase activity"/>
    <property type="evidence" value="ECO:0007669"/>
    <property type="project" value="UniProtKB-KW"/>
</dbReference>
<dbReference type="SUPFAM" id="SSF53335">
    <property type="entry name" value="S-adenosyl-L-methionine-dependent methyltransferases"/>
    <property type="match status" value="1"/>
</dbReference>
<keyword evidence="4" id="KW-0489">Methyltransferase</keyword>
<keyword evidence="7" id="KW-0694">RNA-binding</keyword>
<dbReference type="InterPro" id="IPR002478">
    <property type="entry name" value="PUA"/>
</dbReference>
<comment type="similarity">
    <text evidence="8">Belongs to the methyltransferase superfamily. RlmI family.</text>
</comment>
<dbReference type="CDD" id="cd21153">
    <property type="entry name" value="PUA_RlmI"/>
    <property type="match status" value="1"/>
</dbReference>
<gene>
    <name evidence="10" type="ORF">ASZ90_007491</name>
</gene>
<comment type="caution">
    <text evidence="10">The sequence shown here is derived from an EMBL/GenBank/DDBJ whole genome shotgun (WGS) entry which is preliminary data.</text>
</comment>
<dbReference type="EMBL" id="LNQE01000941">
    <property type="protein sequence ID" value="KUG22794.1"/>
    <property type="molecule type" value="Genomic_DNA"/>
</dbReference>
<name>A0A0W8FPE6_9ZZZZ</name>
<dbReference type="Gene3D" id="3.30.750.80">
    <property type="entry name" value="RNA methyltransferase domain (HRMD) like"/>
    <property type="match status" value="1"/>
</dbReference>
<dbReference type="GO" id="GO:0032259">
    <property type="term" value="P:methylation"/>
    <property type="evidence" value="ECO:0007669"/>
    <property type="project" value="UniProtKB-KW"/>
</dbReference>
<dbReference type="InterPro" id="IPR015947">
    <property type="entry name" value="PUA-like_sf"/>
</dbReference>
<evidence type="ECO:0000256" key="1">
    <source>
        <dbReference type="ARBA" id="ARBA00004496"/>
    </source>
</evidence>
<dbReference type="InterPro" id="IPR036974">
    <property type="entry name" value="PUA_sf"/>
</dbReference>
<dbReference type="GO" id="GO:0006364">
    <property type="term" value="P:rRNA processing"/>
    <property type="evidence" value="ECO:0007669"/>
    <property type="project" value="UniProtKB-KW"/>
</dbReference>
<evidence type="ECO:0000256" key="7">
    <source>
        <dbReference type="ARBA" id="ARBA00022884"/>
    </source>
</evidence>
<evidence type="ECO:0000256" key="4">
    <source>
        <dbReference type="ARBA" id="ARBA00022603"/>
    </source>
</evidence>
<reference evidence="10" key="1">
    <citation type="journal article" date="2015" name="Proc. Natl. Acad. Sci. U.S.A.">
        <title>Networks of energetic and metabolic interactions define dynamics in microbial communities.</title>
        <authorList>
            <person name="Embree M."/>
            <person name="Liu J.K."/>
            <person name="Al-Bassam M.M."/>
            <person name="Zengler K."/>
        </authorList>
    </citation>
    <scope>NUCLEOTIDE SEQUENCE</scope>
</reference>
<evidence type="ECO:0000256" key="5">
    <source>
        <dbReference type="ARBA" id="ARBA00022679"/>
    </source>
</evidence>
<dbReference type="AlphaFoldDB" id="A0A0W8FPE6"/>
<evidence type="ECO:0000256" key="3">
    <source>
        <dbReference type="ARBA" id="ARBA00022552"/>
    </source>
</evidence>
<dbReference type="GO" id="GO:0005737">
    <property type="term" value="C:cytoplasm"/>
    <property type="evidence" value="ECO:0007669"/>
    <property type="project" value="UniProtKB-SubCell"/>
</dbReference>
<dbReference type="PROSITE" id="PS50890">
    <property type="entry name" value="PUA"/>
    <property type="match status" value="1"/>
</dbReference>
<dbReference type="Pfam" id="PF10672">
    <property type="entry name" value="Methyltrans_SAM"/>
    <property type="match status" value="1"/>
</dbReference>
<dbReference type="Gene3D" id="2.30.130.10">
    <property type="entry name" value="PUA domain"/>
    <property type="match status" value="1"/>
</dbReference>
<dbReference type="InterPro" id="IPR019614">
    <property type="entry name" value="SAM-dep_methyl-trfase"/>
</dbReference>
<keyword evidence="3" id="KW-0698">rRNA processing</keyword>
<keyword evidence="6" id="KW-0949">S-adenosyl-L-methionine</keyword>
<dbReference type="Gene3D" id="3.40.50.150">
    <property type="entry name" value="Vaccinia Virus protein VP39"/>
    <property type="match status" value="1"/>
</dbReference>
<dbReference type="SMART" id="SM00359">
    <property type="entry name" value="PUA"/>
    <property type="match status" value="1"/>
</dbReference>
<dbReference type="CDD" id="cd02440">
    <property type="entry name" value="AdoMet_MTases"/>
    <property type="match status" value="1"/>
</dbReference>
<keyword evidence="5" id="KW-0808">Transferase</keyword>
<feature type="domain" description="PUA" evidence="9">
    <location>
        <begin position="7"/>
        <end position="92"/>
    </location>
</feature>
<dbReference type="GO" id="GO:0003723">
    <property type="term" value="F:RNA binding"/>
    <property type="evidence" value="ECO:0007669"/>
    <property type="project" value="UniProtKB-KW"/>
</dbReference>
<dbReference type="PANTHER" id="PTHR42873:SF1">
    <property type="entry name" value="S-ADENOSYLMETHIONINE-DEPENDENT METHYLTRANSFERASE DOMAIN-CONTAINING PROTEIN"/>
    <property type="match status" value="1"/>
</dbReference>
<evidence type="ECO:0000256" key="8">
    <source>
        <dbReference type="ARBA" id="ARBA00038091"/>
    </source>
</evidence>
<dbReference type="InterPro" id="IPR029063">
    <property type="entry name" value="SAM-dependent_MTases_sf"/>
</dbReference>
<accession>A0A0W8FPE6</accession>
<comment type="subcellular location">
    <subcellularLocation>
        <location evidence="1">Cytoplasm</location>
    </subcellularLocation>
</comment>
<sequence>MSAISYPEITLKKGREAALLRGHPWIFSGAVAAVKGNPVAGDIVLTKDSADKPLALGFYNPLTDIAFRVLTRKCEENVSQYFWQSRLHAAYKLRQKIIGEQTNAYRLINAEGDGFPGLIVDVYNGTLVFSIATAGMEKQKNHILSALISQLKPTQIYEKSESRSRELEGLENRNGVVFGDNKSNFVEIMENGLKFEVDFVNGQKTGFFLDQRVNREKISAFSKDAQVLNCFSYTAAFSVYCAEGGAKRVVSLDISKPACMTARKNLHLNWFSTENHPVIDADVFTYLRNVQDNFSMIILDPPAFAKEKKDVSTAARGYKEINLQAIKHLTSGGILATFSCSNFIDEDLFYKIVLSAARDADVDLDLMARLEAGPDHPVLLGHPEGRYLKGLLLVKK</sequence>
<keyword evidence="2" id="KW-0963">Cytoplasm</keyword>
<evidence type="ECO:0000313" key="10">
    <source>
        <dbReference type="EMBL" id="KUG22794.1"/>
    </source>
</evidence>
<evidence type="ECO:0000256" key="6">
    <source>
        <dbReference type="ARBA" id="ARBA00022691"/>
    </source>
</evidence>
<dbReference type="CDD" id="cd11572">
    <property type="entry name" value="RlmI_M_like"/>
    <property type="match status" value="1"/>
</dbReference>
<organism evidence="10">
    <name type="scientific">hydrocarbon metagenome</name>
    <dbReference type="NCBI Taxonomy" id="938273"/>
    <lineage>
        <taxon>unclassified sequences</taxon>
        <taxon>metagenomes</taxon>
        <taxon>ecological metagenomes</taxon>
    </lineage>
</organism>
<dbReference type="Pfam" id="PF17785">
    <property type="entry name" value="PUA_3"/>
    <property type="match status" value="1"/>
</dbReference>
<protein>
    <submittedName>
        <fullName evidence="10">Lsu</fullName>
    </submittedName>
</protein>
<proteinExistence type="inferred from homology"/>
<dbReference type="SUPFAM" id="SSF88697">
    <property type="entry name" value="PUA domain-like"/>
    <property type="match status" value="1"/>
</dbReference>
<evidence type="ECO:0000256" key="2">
    <source>
        <dbReference type="ARBA" id="ARBA00022490"/>
    </source>
</evidence>
<evidence type="ECO:0000259" key="9">
    <source>
        <dbReference type="SMART" id="SM00359"/>
    </source>
</evidence>
<dbReference type="InterPro" id="IPR041532">
    <property type="entry name" value="RlmI-like_PUA"/>
</dbReference>
<dbReference type="PANTHER" id="PTHR42873">
    <property type="entry name" value="RIBOSOMAL RNA LARGE SUBUNIT METHYLTRANSFERASE"/>
    <property type="match status" value="1"/>
</dbReference>